<dbReference type="InterPro" id="IPR036390">
    <property type="entry name" value="WH_DNA-bd_sf"/>
</dbReference>
<comment type="caution">
    <text evidence="2">The sequence shown here is derived from an EMBL/GenBank/DDBJ whole genome shotgun (WGS) entry which is preliminary data.</text>
</comment>
<sequence>MSNKIPASATGKNGRKLAAIRNNTAVDTPDDTPLASVDRETRLTQDHHQSLKLWLRMLSCTLIIENEIRTRLRNNFDISLPRFDLMAQLERYPKGLRMGELSKRMMVTGGNITGLTDQLELERLVVRVADPTDRRAYSVRLTPAGRRAFEQMAAEHEGWIVELMGGLAVQDKGQLLQLLSQMKGQLNQALSDNKAQDKS</sequence>
<dbReference type="PROSITE" id="PS50995">
    <property type="entry name" value="HTH_MARR_2"/>
    <property type="match status" value="1"/>
</dbReference>
<reference evidence="3" key="1">
    <citation type="journal article" date="2019" name="Int. J. Syst. Evol. Microbiol.">
        <title>The Global Catalogue of Microorganisms (GCM) 10K type strain sequencing project: providing services to taxonomists for standard genome sequencing and annotation.</title>
        <authorList>
            <consortium name="The Broad Institute Genomics Platform"/>
            <consortium name="The Broad Institute Genome Sequencing Center for Infectious Disease"/>
            <person name="Wu L."/>
            <person name="Ma J."/>
        </authorList>
    </citation>
    <scope>NUCLEOTIDE SEQUENCE [LARGE SCALE GENOMIC DNA]</scope>
    <source>
        <strain evidence="3">KCTC 42986</strain>
    </source>
</reference>
<dbReference type="PRINTS" id="PR00598">
    <property type="entry name" value="HTHMARR"/>
</dbReference>
<dbReference type="InterPro" id="IPR036388">
    <property type="entry name" value="WH-like_DNA-bd_sf"/>
</dbReference>
<dbReference type="PANTHER" id="PTHR33164">
    <property type="entry name" value="TRANSCRIPTIONAL REGULATOR, MARR FAMILY"/>
    <property type="match status" value="1"/>
</dbReference>
<evidence type="ECO:0000259" key="1">
    <source>
        <dbReference type="PROSITE" id="PS50995"/>
    </source>
</evidence>
<protein>
    <submittedName>
        <fullName evidence="2">MarR family winged helix-turn-helix transcriptional regulator</fullName>
    </submittedName>
</protein>
<proteinExistence type="predicted"/>
<organism evidence="2 3">
    <name type="scientific">Undibacterium arcticum</name>
    <dbReference type="NCBI Taxonomy" id="1762892"/>
    <lineage>
        <taxon>Bacteria</taxon>
        <taxon>Pseudomonadati</taxon>
        <taxon>Pseudomonadota</taxon>
        <taxon>Betaproteobacteria</taxon>
        <taxon>Burkholderiales</taxon>
        <taxon>Oxalobacteraceae</taxon>
        <taxon>Undibacterium</taxon>
    </lineage>
</organism>
<keyword evidence="3" id="KW-1185">Reference proteome</keyword>
<dbReference type="InterPro" id="IPR039422">
    <property type="entry name" value="MarR/SlyA-like"/>
</dbReference>
<accession>A0ABV7F698</accession>
<evidence type="ECO:0000313" key="3">
    <source>
        <dbReference type="Proteomes" id="UP001595530"/>
    </source>
</evidence>
<name>A0ABV7F698_9BURK</name>
<dbReference type="RefSeq" id="WP_390327218.1">
    <property type="nucleotide sequence ID" value="NZ_JBHRTP010000082.1"/>
</dbReference>
<dbReference type="SMART" id="SM00347">
    <property type="entry name" value="HTH_MARR"/>
    <property type="match status" value="1"/>
</dbReference>
<dbReference type="InterPro" id="IPR000835">
    <property type="entry name" value="HTH_MarR-typ"/>
</dbReference>
<evidence type="ECO:0000313" key="2">
    <source>
        <dbReference type="EMBL" id="MFC3110554.1"/>
    </source>
</evidence>
<gene>
    <name evidence="2" type="ORF">ACFOFO_21770</name>
</gene>
<dbReference type="Pfam" id="PF12802">
    <property type="entry name" value="MarR_2"/>
    <property type="match status" value="1"/>
</dbReference>
<dbReference type="EMBL" id="JBHRTP010000082">
    <property type="protein sequence ID" value="MFC3110554.1"/>
    <property type="molecule type" value="Genomic_DNA"/>
</dbReference>
<feature type="domain" description="HTH marR-type" evidence="1">
    <location>
        <begin position="48"/>
        <end position="184"/>
    </location>
</feature>
<dbReference type="Proteomes" id="UP001595530">
    <property type="component" value="Unassembled WGS sequence"/>
</dbReference>
<dbReference type="Gene3D" id="1.10.10.10">
    <property type="entry name" value="Winged helix-like DNA-binding domain superfamily/Winged helix DNA-binding domain"/>
    <property type="match status" value="1"/>
</dbReference>
<dbReference type="SUPFAM" id="SSF46785">
    <property type="entry name" value="Winged helix' DNA-binding domain"/>
    <property type="match status" value="1"/>
</dbReference>
<dbReference type="PANTHER" id="PTHR33164:SF43">
    <property type="entry name" value="HTH-TYPE TRANSCRIPTIONAL REPRESSOR YETL"/>
    <property type="match status" value="1"/>
</dbReference>